<keyword evidence="2" id="KW-0472">Membrane</keyword>
<keyword evidence="2" id="KW-1133">Transmembrane helix</keyword>
<protein>
    <submittedName>
        <fullName evidence="3">Uncharacterized protein</fullName>
    </submittedName>
</protein>
<evidence type="ECO:0000313" key="4">
    <source>
        <dbReference type="Proteomes" id="UP000059188"/>
    </source>
</evidence>
<feature type="region of interest" description="Disordered" evidence="1">
    <location>
        <begin position="61"/>
        <end position="149"/>
    </location>
</feature>
<dbReference type="EMBL" id="LN679112">
    <property type="protein sequence ID" value="CEL53537.1"/>
    <property type="molecule type" value="Genomic_DNA"/>
</dbReference>
<feature type="transmembrane region" description="Helical" evidence="2">
    <location>
        <begin position="25"/>
        <end position="42"/>
    </location>
</feature>
<dbReference type="Proteomes" id="UP000059188">
    <property type="component" value="Unassembled WGS sequence"/>
</dbReference>
<sequence>MDSSSSRAEADQSLSRTAAEMSTNATAGCFIVLLAVVLTVVWRRRQRWRRTRPWLAKLRAEAASKIEGGRSDVHKETNELKETPKEIPKDKTSEKERRGKERIVPAETKSDGGSVGKRAKERRRRGREPKSTRMTSAALINDSQSPVTS</sequence>
<evidence type="ECO:0000313" key="3">
    <source>
        <dbReference type="EMBL" id="CEL53537.1"/>
    </source>
</evidence>
<feature type="compositionally biased region" description="Basic residues" evidence="1">
    <location>
        <begin position="117"/>
        <end position="127"/>
    </location>
</feature>
<keyword evidence="2" id="KW-0812">Transmembrane</keyword>
<name>A0A0B7FBF4_THACB</name>
<reference evidence="3 4" key="1">
    <citation type="submission" date="2014-11" db="EMBL/GenBank/DDBJ databases">
        <authorList>
            <person name="Wibberg Daniel"/>
        </authorList>
    </citation>
    <scope>NUCLEOTIDE SEQUENCE [LARGE SCALE GENOMIC DNA]</scope>
    <source>
        <strain evidence="3">Rhizoctonia solani AG1-IB 7/3/14</strain>
    </source>
</reference>
<proteinExistence type="predicted"/>
<gene>
    <name evidence="3" type="ORF">RSOLAG1IB_06392</name>
</gene>
<accession>A0A0B7FBF4</accession>
<evidence type="ECO:0000256" key="1">
    <source>
        <dbReference type="SAM" id="MobiDB-lite"/>
    </source>
</evidence>
<dbReference type="AlphaFoldDB" id="A0A0B7FBF4"/>
<feature type="compositionally biased region" description="Basic and acidic residues" evidence="1">
    <location>
        <begin position="61"/>
        <end position="110"/>
    </location>
</feature>
<evidence type="ECO:0000256" key="2">
    <source>
        <dbReference type="SAM" id="Phobius"/>
    </source>
</evidence>
<dbReference type="STRING" id="1108050.A0A0B7FBF4"/>
<organism evidence="3 4">
    <name type="scientific">Thanatephorus cucumeris (strain AG1-IB / isolate 7/3/14)</name>
    <name type="common">Lettuce bottom rot fungus</name>
    <name type="synonym">Rhizoctonia solani</name>
    <dbReference type="NCBI Taxonomy" id="1108050"/>
    <lineage>
        <taxon>Eukaryota</taxon>
        <taxon>Fungi</taxon>
        <taxon>Dikarya</taxon>
        <taxon>Basidiomycota</taxon>
        <taxon>Agaricomycotina</taxon>
        <taxon>Agaricomycetes</taxon>
        <taxon>Cantharellales</taxon>
        <taxon>Ceratobasidiaceae</taxon>
        <taxon>Rhizoctonia</taxon>
        <taxon>Rhizoctonia solani AG-1</taxon>
    </lineage>
</organism>
<keyword evidence="4" id="KW-1185">Reference proteome</keyword>